<evidence type="ECO:0000313" key="1">
    <source>
        <dbReference type="EMBL" id="POY42868.1"/>
    </source>
</evidence>
<keyword evidence="2" id="KW-1185">Reference proteome</keyword>
<comment type="caution">
    <text evidence="1">The sequence shown here is derived from an EMBL/GenBank/DDBJ whole genome shotgun (WGS) entry which is preliminary data.</text>
</comment>
<organism evidence="1 2">
    <name type="scientific">Avibacterium endocarditidis</name>
    <dbReference type="NCBI Taxonomy" id="380674"/>
    <lineage>
        <taxon>Bacteria</taxon>
        <taxon>Pseudomonadati</taxon>
        <taxon>Pseudomonadota</taxon>
        <taxon>Gammaproteobacteria</taxon>
        <taxon>Pasteurellales</taxon>
        <taxon>Pasteurellaceae</taxon>
        <taxon>Avibacterium</taxon>
    </lineage>
</organism>
<dbReference type="Proteomes" id="UP000237229">
    <property type="component" value="Unassembled WGS sequence"/>
</dbReference>
<evidence type="ECO:0000313" key="2">
    <source>
        <dbReference type="Proteomes" id="UP000237229"/>
    </source>
</evidence>
<dbReference type="EMBL" id="PQVI01000024">
    <property type="protein sequence ID" value="POY42868.1"/>
    <property type="molecule type" value="Genomic_DNA"/>
</dbReference>
<sequence length="109" mass="12837">MLSRKKMLALFFNDMGVPGTFLPYIERGVFRCNYLVLVPQDKQTPIELGAFILFRPVHQKYAGQFEQLLKKSIRHFDPMVEREIGKLLGYQEEDILLYINNCKKELRQA</sequence>
<protein>
    <recommendedName>
        <fullName evidence="3">Hemocin immunity protein</fullName>
    </recommendedName>
</protein>
<name>A0ABX4ZTK3_9PAST</name>
<accession>A0ABX4ZTK3</accession>
<evidence type="ECO:0008006" key="3">
    <source>
        <dbReference type="Google" id="ProtNLM"/>
    </source>
</evidence>
<gene>
    <name evidence="1" type="ORF">C3Z13_02610</name>
</gene>
<reference evidence="1 2" key="1">
    <citation type="submission" date="2018-02" db="EMBL/GenBank/DDBJ databases">
        <title>Classification genera of Pasteurellaceae by whole genome sequence comparison.</title>
        <authorList>
            <person name="Christensen H."/>
        </authorList>
    </citation>
    <scope>NUCLEOTIDE SEQUENCE [LARGE SCALE GENOMIC DNA]</scope>
    <source>
        <strain evidence="1 2">20186H4H1</strain>
    </source>
</reference>
<proteinExistence type="predicted"/>